<keyword evidence="2" id="KW-1277">Toxin-antitoxin system</keyword>
<keyword evidence="10" id="KW-1185">Reference proteome</keyword>
<keyword evidence="6" id="KW-0460">Magnesium</keyword>
<evidence type="ECO:0000256" key="7">
    <source>
        <dbReference type="ARBA" id="ARBA00038093"/>
    </source>
</evidence>
<keyword evidence="5" id="KW-0378">Hydrolase</keyword>
<dbReference type="InterPro" id="IPR050556">
    <property type="entry name" value="Type_II_TA_system_RNase"/>
</dbReference>
<dbReference type="eggNOG" id="COG1487">
    <property type="taxonomic scope" value="Bacteria"/>
</dbReference>
<keyword evidence="3" id="KW-0540">Nuclease</keyword>
<evidence type="ECO:0000259" key="8">
    <source>
        <dbReference type="Pfam" id="PF01850"/>
    </source>
</evidence>
<dbReference type="PANTHER" id="PTHR33653:SF1">
    <property type="entry name" value="RIBONUCLEASE VAPC2"/>
    <property type="match status" value="1"/>
</dbReference>
<dbReference type="AlphaFoldDB" id="A0A068SMG6"/>
<feature type="domain" description="PIN" evidence="8">
    <location>
        <begin position="5"/>
        <end position="129"/>
    </location>
</feature>
<accession>A0A068SMG6</accession>
<dbReference type="HOGENOM" id="CLU_118482_8_0_5"/>
<dbReference type="InterPro" id="IPR002716">
    <property type="entry name" value="PIN_dom"/>
</dbReference>
<dbReference type="Proteomes" id="UP000028181">
    <property type="component" value="Chromosome I"/>
</dbReference>
<evidence type="ECO:0000256" key="2">
    <source>
        <dbReference type="ARBA" id="ARBA00022649"/>
    </source>
</evidence>
<dbReference type="GO" id="GO:0016787">
    <property type="term" value="F:hydrolase activity"/>
    <property type="evidence" value="ECO:0007669"/>
    <property type="project" value="UniProtKB-KW"/>
</dbReference>
<dbReference type="PATRIC" id="fig|1028800.3.peg.774"/>
<keyword evidence="4" id="KW-0479">Metal-binding</keyword>
<dbReference type="InterPro" id="IPR029060">
    <property type="entry name" value="PIN-like_dom_sf"/>
</dbReference>
<dbReference type="Pfam" id="PF01850">
    <property type="entry name" value="PIN"/>
    <property type="match status" value="1"/>
</dbReference>
<protein>
    <submittedName>
        <fullName evidence="9">Probable ribonuclease VapC</fullName>
    </submittedName>
</protein>
<evidence type="ECO:0000256" key="4">
    <source>
        <dbReference type="ARBA" id="ARBA00022723"/>
    </source>
</evidence>
<dbReference type="EMBL" id="HG938353">
    <property type="protein sequence ID" value="CDN46956.1"/>
    <property type="molecule type" value="Genomic_DNA"/>
</dbReference>
<dbReference type="GO" id="GO:0004518">
    <property type="term" value="F:nuclease activity"/>
    <property type="evidence" value="ECO:0007669"/>
    <property type="project" value="UniProtKB-KW"/>
</dbReference>
<name>A0A068SMG6_NEOGA</name>
<sequence length="148" mass="15759">MTGFLLDTNAVSMFSPSKAGTSSAFAGWVEEQEKLETIYLSAVTIHEIEKGIRLLEGRGATSKATLIELFLQGLIAGYGDRILPFDAETALESGRLEARVISAGHSPGMADAMIAGTASLRGLTIITHNLKHFLPFGVAVKSPDELLL</sequence>
<gene>
    <name evidence="9" type="primary">vapC</name>
    <name evidence="9" type="ORF">RG540_CH07670</name>
</gene>
<organism evidence="9 10">
    <name type="scientific">Neorhizobium galegae bv. orientalis str. HAMBI 540</name>
    <dbReference type="NCBI Taxonomy" id="1028800"/>
    <lineage>
        <taxon>Bacteria</taxon>
        <taxon>Pseudomonadati</taxon>
        <taxon>Pseudomonadota</taxon>
        <taxon>Alphaproteobacteria</taxon>
        <taxon>Hyphomicrobiales</taxon>
        <taxon>Rhizobiaceae</taxon>
        <taxon>Rhizobium/Agrobacterium group</taxon>
        <taxon>Neorhizobium</taxon>
    </lineage>
</organism>
<evidence type="ECO:0000313" key="9">
    <source>
        <dbReference type="EMBL" id="CDN46956.1"/>
    </source>
</evidence>
<dbReference type="SUPFAM" id="SSF88723">
    <property type="entry name" value="PIN domain-like"/>
    <property type="match status" value="1"/>
</dbReference>
<dbReference type="CDD" id="cd18746">
    <property type="entry name" value="PIN_VapC4-5_FitB-like"/>
    <property type="match status" value="1"/>
</dbReference>
<dbReference type="OrthoDB" id="7188375at2"/>
<evidence type="ECO:0000256" key="6">
    <source>
        <dbReference type="ARBA" id="ARBA00022842"/>
    </source>
</evidence>
<dbReference type="GeneID" id="24256197"/>
<proteinExistence type="inferred from homology"/>
<dbReference type="GO" id="GO:0046872">
    <property type="term" value="F:metal ion binding"/>
    <property type="evidence" value="ECO:0007669"/>
    <property type="project" value="UniProtKB-KW"/>
</dbReference>
<dbReference type="RefSeq" id="WP_038584750.1">
    <property type="nucleotide sequence ID" value="NZ_HG938353.1"/>
</dbReference>
<evidence type="ECO:0000256" key="1">
    <source>
        <dbReference type="ARBA" id="ARBA00001946"/>
    </source>
</evidence>
<evidence type="ECO:0000256" key="3">
    <source>
        <dbReference type="ARBA" id="ARBA00022722"/>
    </source>
</evidence>
<dbReference type="Gene3D" id="3.40.50.1010">
    <property type="entry name" value="5'-nuclease"/>
    <property type="match status" value="1"/>
</dbReference>
<dbReference type="KEGG" id="ngg:RG540_CH07670"/>
<evidence type="ECO:0000313" key="10">
    <source>
        <dbReference type="Proteomes" id="UP000028181"/>
    </source>
</evidence>
<reference evidence="10" key="1">
    <citation type="journal article" date="2014" name="BMC Genomics">
        <title>Genome sequencing of two Neorhizobium galegae strains reveals a noeT gene responsible for the unusual acetylation of the nodulation factors.</title>
        <authorList>
            <person name="Osterman J."/>
            <person name="Marsh J."/>
            <person name="Laine P.K."/>
            <person name="Zeng Z."/>
            <person name="Alatalo E."/>
            <person name="Sullivan J.T."/>
            <person name="Young J.P."/>
            <person name="Thomas-Oates J."/>
            <person name="Paulin L."/>
            <person name="Lindstrom K."/>
        </authorList>
    </citation>
    <scope>NUCLEOTIDE SEQUENCE [LARGE SCALE GENOMIC DNA]</scope>
    <source>
        <strain evidence="10">HAMBI 540</strain>
    </source>
</reference>
<dbReference type="PANTHER" id="PTHR33653">
    <property type="entry name" value="RIBONUCLEASE VAPC2"/>
    <property type="match status" value="1"/>
</dbReference>
<evidence type="ECO:0000256" key="5">
    <source>
        <dbReference type="ARBA" id="ARBA00022801"/>
    </source>
</evidence>
<comment type="similarity">
    <text evidence="7">Belongs to the PINc/VapC protein family.</text>
</comment>
<comment type="cofactor">
    <cofactor evidence="1">
        <name>Mg(2+)</name>
        <dbReference type="ChEBI" id="CHEBI:18420"/>
    </cofactor>
</comment>